<gene>
    <name evidence="1" type="ORF">SAMN05443248_2977</name>
</gene>
<dbReference type="RefSeq" id="WP_079601904.1">
    <property type="nucleotide sequence ID" value="NZ_LT670817.1"/>
</dbReference>
<evidence type="ECO:0000313" key="2">
    <source>
        <dbReference type="Proteomes" id="UP000189796"/>
    </source>
</evidence>
<reference evidence="1 2" key="1">
    <citation type="submission" date="2016-11" db="EMBL/GenBank/DDBJ databases">
        <authorList>
            <person name="Jaros S."/>
            <person name="Januszkiewicz K."/>
            <person name="Wedrychowicz H."/>
        </authorList>
    </citation>
    <scope>NUCLEOTIDE SEQUENCE [LARGE SCALE GENOMIC DNA]</scope>
    <source>
        <strain evidence="1 2">GAS138</strain>
    </source>
</reference>
<dbReference type="AlphaFoldDB" id="A0A1M5NH91"/>
<dbReference type="EMBL" id="LT670817">
    <property type="protein sequence ID" value="SHG88333.1"/>
    <property type="molecule type" value="Genomic_DNA"/>
</dbReference>
<dbReference type="Proteomes" id="UP000189796">
    <property type="component" value="Chromosome I"/>
</dbReference>
<protein>
    <submittedName>
        <fullName evidence="1">Uncharacterized protein</fullName>
    </submittedName>
</protein>
<accession>A0A1M5NH91</accession>
<sequence length="140" mass="15668">MAKVFIVQGDHFHVPGRPMTAHATKAGADKVAAGLVNDLFAWIEQPQDAKPETWEADLLRARKARADQMGCDLDQLGDDDGDVWITQLEVDGTPSAAPTFVPTNRHGVKPGFYTRPDIVRLLRLHKMYPERIQFIADMME</sequence>
<proteinExistence type="predicted"/>
<dbReference type="OrthoDB" id="10002048at2"/>
<organism evidence="1 2">
    <name type="scientific">Bradyrhizobium erythrophlei</name>
    <dbReference type="NCBI Taxonomy" id="1437360"/>
    <lineage>
        <taxon>Bacteria</taxon>
        <taxon>Pseudomonadati</taxon>
        <taxon>Pseudomonadota</taxon>
        <taxon>Alphaproteobacteria</taxon>
        <taxon>Hyphomicrobiales</taxon>
        <taxon>Nitrobacteraceae</taxon>
        <taxon>Bradyrhizobium</taxon>
    </lineage>
</organism>
<evidence type="ECO:0000313" key="1">
    <source>
        <dbReference type="EMBL" id="SHG88333.1"/>
    </source>
</evidence>
<name>A0A1M5NH91_9BRAD</name>